<proteinExistence type="inferred from homology"/>
<feature type="signal peptide" evidence="2">
    <location>
        <begin position="1"/>
        <end position="27"/>
    </location>
</feature>
<gene>
    <name evidence="4" type="ORF">SAMN02745229_03145</name>
</gene>
<protein>
    <submittedName>
        <fullName evidence="4">Glycosidase</fullName>
    </submittedName>
</protein>
<dbReference type="Proteomes" id="UP000184278">
    <property type="component" value="Unassembled WGS sequence"/>
</dbReference>
<dbReference type="CDD" id="cd11316">
    <property type="entry name" value="AmyAc_bac2_AmyA"/>
    <property type="match status" value="1"/>
</dbReference>
<feature type="domain" description="Glycosyl hydrolase family 13 catalytic" evidence="3">
    <location>
        <begin position="50"/>
        <end position="445"/>
    </location>
</feature>
<dbReference type="OrthoDB" id="9805159at2"/>
<dbReference type="GeneID" id="89510835"/>
<keyword evidence="4" id="KW-0378">Hydrolase</keyword>
<keyword evidence="2" id="KW-0732">Signal</keyword>
<accession>A0A1M6BF83</accession>
<dbReference type="AlphaFoldDB" id="A0A1M6BF83"/>
<sequence>MKKYIFSKVKRLAVVCLCLLFAVNLLSGCNKKAEDEKVQIIDDNYRNYYEIYVHSFYDSDGDGIGDLNGVTAKLDYLTELGINGIWLMPIMPSPTYHKYDVIDYKDIDPEYGTMEDFDKLVEECHKRGINIIIDMVMNHSSSQNQWFIEACDYLKNLDDGKEPDESECPYVSYYNFSKEKKNDSWYSVAGCDWYYEGVFWSEMPDLNLENENLRKEFEDISDFWIEHGIDGYRMDAAMHYEDDDQNSTIEIMNWIYNYCLTKKSDFYMVSEVWANKATIKAFYKSMTPSMFNFPVSGAEGTIEKAARGQTGADSLVNALIDYETTYSSVNPEYIDAPFLTNHDQVRVANNLNNDENDLKMAAGILLTMSGSPFIYYGEEIGMNSKGKDDPNKRLPMNWSASDTEGICDIPEGADNNVAQAFPSVDEQLQYELSLLSYYKRALKMRNSIPELARGTITKEENLCDGVVAAIRKTWTREDENGSSVSSEIIVIYNTTDDVAVIDLSSDEYKDLQIAGYLTLDNTQISIKDGHLEMPGQSICVLKFDE</sequence>
<dbReference type="GO" id="GO:0004556">
    <property type="term" value="F:alpha-amylase activity"/>
    <property type="evidence" value="ECO:0007669"/>
    <property type="project" value="TreeGrafter"/>
</dbReference>
<evidence type="ECO:0000313" key="4">
    <source>
        <dbReference type="EMBL" id="SHI47113.1"/>
    </source>
</evidence>
<comment type="similarity">
    <text evidence="1">Belongs to the glycosyl hydrolase 13 family.</text>
</comment>
<dbReference type="Pfam" id="PF00128">
    <property type="entry name" value="Alpha-amylase"/>
    <property type="match status" value="1"/>
</dbReference>
<dbReference type="Gene3D" id="3.90.400.10">
    <property type="entry name" value="Oligo-1,6-glucosidase, Domain 2"/>
    <property type="match status" value="1"/>
</dbReference>
<dbReference type="Gene3D" id="3.20.20.80">
    <property type="entry name" value="Glycosidases"/>
    <property type="match status" value="1"/>
</dbReference>
<dbReference type="EMBL" id="FQXK01000030">
    <property type="protein sequence ID" value="SHI47113.1"/>
    <property type="molecule type" value="Genomic_DNA"/>
</dbReference>
<feature type="chain" id="PRO_5038553881" evidence="2">
    <location>
        <begin position="28"/>
        <end position="545"/>
    </location>
</feature>
<dbReference type="PANTHER" id="PTHR10357:SF179">
    <property type="entry name" value="NEUTRAL AND BASIC AMINO ACID TRANSPORT PROTEIN RBAT"/>
    <property type="match status" value="1"/>
</dbReference>
<evidence type="ECO:0000259" key="3">
    <source>
        <dbReference type="SMART" id="SM00642"/>
    </source>
</evidence>
<organism evidence="4 5">
    <name type="scientific">Butyrivibrio fibrisolvens DSM 3071</name>
    <dbReference type="NCBI Taxonomy" id="1121131"/>
    <lineage>
        <taxon>Bacteria</taxon>
        <taxon>Bacillati</taxon>
        <taxon>Bacillota</taxon>
        <taxon>Clostridia</taxon>
        <taxon>Lachnospirales</taxon>
        <taxon>Lachnospiraceae</taxon>
        <taxon>Butyrivibrio</taxon>
    </lineage>
</organism>
<dbReference type="GO" id="GO:0009313">
    <property type="term" value="P:oligosaccharide catabolic process"/>
    <property type="evidence" value="ECO:0007669"/>
    <property type="project" value="TreeGrafter"/>
</dbReference>
<dbReference type="InterPro" id="IPR017853">
    <property type="entry name" value="GH"/>
</dbReference>
<dbReference type="InterPro" id="IPR045857">
    <property type="entry name" value="O16G_dom_2"/>
</dbReference>
<keyword evidence="4" id="KW-0326">Glycosidase</keyword>
<reference evidence="5" key="1">
    <citation type="submission" date="2016-11" db="EMBL/GenBank/DDBJ databases">
        <authorList>
            <person name="Varghese N."/>
            <person name="Submissions S."/>
        </authorList>
    </citation>
    <scope>NUCLEOTIDE SEQUENCE [LARGE SCALE GENOMIC DNA]</scope>
    <source>
        <strain evidence="5">DSM 3071</strain>
    </source>
</reference>
<dbReference type="SMART" id="SM00642">
    <property type="entry name" value="Aamy"/>
    <property type="match status" value="1"/>
</dbReference>
<dbReference type="STRING" id="1121131.SAMN02745229_03145"/>
<keyword evidence="5" id="KW-1185">Reference proteome</keyword>
<dbReference type="PANTHER" id="PTHR10357">
    <property type="entry name" value="ALPHA-AMYLASE FAMILY MEMBER"/>
    <property type="match status" value="1"/>
</dbReference>
<evidence type="ECO:0000313" key="5">
    <source>
        <dbReference type="Proteomes" id="UP000184278"/>
    </source>
</evidence>
<evidence type="ECO:0000256" key="1">
    <source>
        <dbReference type="ARBA" id="ARBA00008061"/>
    </source>
</evidence>
<name>A0A1M6BF83_BUTFI</name>
<dbReference type="InterPro" id="IPR006047">
    <property type="entry name" value="GH13_cat_dom"/>
</dbReference>
<dbReference type="PROSITE" id="PS51257">
    <property type="entry name" value="PROKAR_LIPOPROTEIN"/>
    <property type="match status" value="1"/>
</dbReference>
<evidence type="ECO:0000256" key="2">
    <source>
        <dbReference type="SAM" id="SignalP"/>
    </source>
</evidence>
<dbReference type="SUPFAM" id="SSF51445">
    <property type="entry name" value="(Trans)glycosidases"/>
    <property type="match status" value="1"/>
</dbReference>
<dbReference type="RefSeq" id="WP_073389146.1">
    <property type="nucleotide sequence ID" value="NZ_FQXK01000030.1"/>
</dbReference>